<evidence type="ECO:0000313" key="1">
    <source>
        <dbReference type="EMBL" id="CAK7940552.1"/>
    </source>
</evidence>
<sequence>MVFRNQELPLELQRTHRAIADTAFPVWNQQSCASSEGLRFLNVCARCNLPSAVASQCEIHRENCATREAKDAVVSLTDREQVSRTSWHNTQSILTADAVDKLRAGVTYSSIDCSTAIEGIDFV</sequence>
<name>A0AAV1V309_9STRA</name>
<gene>
    <name evidence="1" type="ORF">PM001_LOCUS25702</name>
</gene>
<proteinExistence type="predicted"/>
<organism evidence="1 2">
    <name type="scientific">Peronospora matthiolae</name>
    <dbReference type="NCBI Taxonomy" id="2874970"/>
    <lineage>
        <taxon>Eukaryota</taxon>
        <taxon>Sar</taxon>
        <taxon>Stramenopiles</taxon>
        <taxon>Oomycota</taxon>
        <taxon>Peronosporomycetes</taxon>
        <taxon>Peronosporales</taxon>
        <taxon>Peronosporaceae</taxon>
        <taxon>Peronospora</taxon>
    </lineage>
</organism>
<accession>A0AAV1V309</accession>
<dbReference type="AlphaFoldDB" id="A0AAV1V309"/>
<evidence type="ECO:0008006" key="3">
    <source>
        <dbReference type="Google" id="ProtNLM"/>
    </source>
</evidence>
<reference evidence="1" key="1">
    <citation type="submission" date="2024-01" db="EMBL/GenBank/DDBJ databases">
        <authorList>
            <person name="Webb A."/>
        </authorList>
    </citation>
    <scope>NUCLEOTIDE SEQUENCE</scope>
    <source>
        <strain evidence="1">Pm1</strain>
    </source>
</reference>
<evidence type="ECO:0000313" key="2">
    <source>
        <dbReference type="Proteomes" id="UP001162060"/>
    </source>
</evidence>
<dbReference type="Proteomes" id="UP001162060">
    <property type="component" value="Unassembled WGS sequence"/>
</dbReference>
<protein>
    <recommendedName>
        <fullName evidence="3">Polyketide synthase</fullName>
    </recommendedName>
</protein>
<dbReference type="EMBL" id="CAKLBY020000258">
    <property type="protein sequence ID" value="CAK7940552.1"/>
    <property type="molecule type" value="Genomic_DNA"/>
</dbReference>
<comment type="caution">
    <text evidence="1">The sequence shown here is derived from an EMBL/GenBank/DDBJ whole genome shotgun (WGS) entry which is preliminary data.</text>
</comment>